<reference evidence="12" key="2">
    <citation type="submission" date="2023-07" db="EMBL/GenBank/DDBJ databases">
        <title>Duganella aceri sp. nov., isolated from tree sap.</title>
        <authorList>
            <person name="Kim I.S."/>
        </authorList>
    </citation>
    <scope>NUCLEOTIDE SEQUENCE [LARGE SCALE GENOMIC DNA]</scope>
    <source>
        <strain evidence="12">SAP-35</strain>
    </source>
</reference>
<gene>
    <name evidence="11" type="ORF">GW587_01640</name>
</gene>
<feature type="chain" id="PRO_5047229201" evidence="9">
    <location>
        <begin position="26"/>
        <end position="223"/>
    </location>
</feature>
<dbReference type="Proteomes" id="UP000666369">
    <property type="component" value="Unassembled WGS sequence"/>
</dbReference>
<keyword evidence="3 8" id="KW-0349">Heme</keyword>
<dbReference type="InterPro" id="IPR036909">
    <property type="entry name" value="Cyt_c-like_dom_sf"/>
</dbReference>
<dbReference type="Pfam" id="PF00034">
    <property type="entry name" value="Cytochrom_C"/>
    <property type="match status" value="2"/>
</dbReference>
<keyword evidence="6" id="KW-0249">Electron transport</keyword>
<dbReference type="PIRSF" id="PIRSF000005">
    <property type="entry name" value="Cytochrome_c4"/>
    <property type="match status" value="1"/>
</dbReference>
<evidence type="ECO:0000256" key="4">
    <source>
        <dbReference type="ARBA" id="ARBA00022723"/>
    </source>
</evidence>
<keyword evidence="9" id="KW-0732">Signal</keyword>
<feature type="signal peptide" evidence="9">
    <location>
        <begin position="1"/>
        <end position="25"/>
    </location>
</feature>
<dbReference type="SUPFAM" id="SSF46626">
    <property type="entry name" value="Cytochrome c"/>
    <property type="match status" value="2"/>
</dbReference>
<feature type="domain" description="Cytochrome c" evidence="10">
    <location>
        <begin position="38"/>
        <end position="125"/>
    </location>
</feature>
<reference evidence="11 12" key="1">
    <citation type="submission" date="2020-01" db="EMBL/GenBank/DDBJ databases">
        <authorList>
            <person name="Lee S.D."/>
        </authorList>
    </citation>
    <scope>NUCLEOTIDE SEQUENCE [LARGE SCALE GENOMIC DNA]</scope>
    <source>
        <strain evidence="11 12">SAP-35</strain>
    </source>
</reference>
<evidence type="ECO:0000313" key="12">
    <source>
        <dbReference type="Proteomes" id="UP000666369"/>
    </source>
</evidence>
<sequence>MNSVFSPLVKSLLVGLLAVAATAGAAEKPAHADAAPKIDAAKGGTLYTDGDAARGLPACVSCHGAGGNSTIAVNPKLAGQHQGYLYKQLVNFTTADRNQPVMTTYAKMLSDEDKHNVAAWLSTQAQKPGAAKNKDTVELGKKIYRGGIAEKNVPACASCHGAAGAGIPIQYPRIGGQHQDYTVAQLSLFKAKGRKNSAEMTTIASRMSDEEMKAVADYVAGLK</sequence>
<dbReference type="PRINTS" id="PR00605">
    <property type="entry name" value="CYTCHROMECIC"/>
</dbReference>
<comment type="subcellular location">
    <subcellularLocation>
        <location evidence="1">Periplasm</location>
    </subcellularLocation>
</comment>
<dbReference type="InterPro" id="IPR024167">
    <property type="entry name" value="Cytochrome_c4-like"/>
</dbReference>
<dbReference type="PROSITE" id="PS51007">
    <property type="entry name" value="CYTC"/>
    <property type="match status" value="2"/>
</dbReference>
<evidence type="ECO:0000256" key="5">
    <source>
        <dbReference type="ARBA" id="ARBA00022764"/>
    </source>
</evidence>
<keyword evidence="5" id="KW-0574">Periplasm</keyword>
<keyword evidence="2" id="KW-0813">Transport</keyword>
<comment type="caution">
    <text evidence="11">The sequence shown here is derived from an EMBL/GenBank/DDBJ whole genome shotgun (WGS) entry which is preliminary data.</text>
</comment>
<protein>
    <submittedName>
        <fullName evidence="11">Cytochrome c4</fullName>
    </submittedName>
</protein>
<keyword evidence="12" id="KW-1185">Reference proteome</keyword>
<evidence type="ECO:0000259" key="10">
    <source>
        <dbReference type="PROSITE" id="PS51007"/>
    </source>
</evidence>
<evidence type="ECO:0000256" key="2">
    <source>
        <dbReference type="ARBA" id="ARBA00022448"/>
    </source>
</evidence>
<dbReference type="PANTHER" id="PTHR33751">
    <property type="entry name" value="CBB3-TYPE CYTOCHROME C OXIDASE SUBUNIT FIXP"/>
    <property type="match status" value="1"/>
</dbReference>
<dbReference type="RefSeq" id="WP_166097787.1">
    <property type="nucleotide sequence ID" value="NZ_JAADJT010000001.1"/>
</dbReference>
<evidence type="ECO:0000256" key="8">
    <source>
        <dbReference type="PROSITE-ProRule" id="PRU00433"/>
    </source>
</evidence>
<dbReference type="InterPro" id="IPR008168">
    <property type="entry name" value="Cyt_C_IC"/>
</dbReference>
<evidence type="ECO:0000256" key="9">
    <source>
        <dbReference type="SAM" id="SignalP"/>
    </source>
</evidence>
<keyword evidence="7 8" id="KW-0408">Iron</keyword>
<feature type="domain" description="Cytochrome c" evidence="10">
    <location>
        <begin position="135"/>
        <end position="223"/>
    </location>
</feature>
<evidence type="ECO:0000256" key="6">
    <source>
        <dbReference type="ARBA" id="ARBA00022982"/>
    </source>
</evidence>
<evidence type="ECO:0000313" key="11">
    <source>
        <dbReference type="EMBL" id="NGZ82960.1"/>
    </source>
</evidence>
<dbReference type="Gene3D" id="1.10.760.10">
    <property type="entry name" value="Cytochrome c-like domain"/>
    <property type="match status" value="2"/>
</dbReference>
<evidence type="ECO:0000256" key="3">
    <source>
        <dbReference type="ARBA" id="ARBA00022617"/>
    </source>
</evidence>
<dbReference type="InterPro" id="IPR050597">
    <property type="entry name" value="Cytochrome_c_Oxidase_Subunit"/>
</dbReference>
<dbReference type="PANTHER" id="PTHR33751:SF9">
    <property type="entry name" value="CYTOCHROME C4"/>
    <property type="match status" value="1"/>
</dbReference>
<evidence type="ECO:0000256" key="1">
    <source>
        <dbReference type="ARBA" id="ARBA00004418"/>
    </source>
</evidence>
<evidence type="ECO:0000256" key="7">
    <source>
        <dbReference type="ARBA" id="ARBA00023004"/>
    </source>
</evidence>
<name>A0ABX0FEI7_9BURK</name>
<accession>A0ABX0FEI7</accession>
<proteinExistence type="predicted"/>
<organism evidence="11 12">
    <name type="scientific">Duganella aceris</name>
    <dbReference type="NCBI Taxonomy" id="2703883"/>
    <lineage>
        <taxon>Bacteria</taxon>
        <taxon>Pseudomonadati</taxon>
        <taxon>Pseudomonadota</taxon>
        <taxon>Betaproteobacteria</taxon>
        <taxon>Burkholderiales</taxon>
        <taxon>Oxalobacteraceae</taxon>
        <taxon>Telluria group</taxon>
        <taxon>Duganella</taxon>
    </lineage>
</organism>
<dbReference type="EMBL" id="JAADJT010000001">
    <property type="protein sequence ID" value="NGZ82960.1"/>
    <property type="molecule type" value="Genomic_DNA"/>
</dbReference>
<keyword evidence="4 8" id="KW-0479">Metal-binding</keyword>
<dbReference type="InterPro" id="IPR009056">
    <property type="entry name" value="Cyt_c-like_dom"/>
</dbReference>